<dbReference type="Proteomes" id="UP000030687">
    <property type="component" value="Unassembled WGS sequence"/>
</dbReference>
<dbReference type="InParanoid" id="V4UUR1"/>
<evidence type="ECO:0000256" key="1">
    <source>
        <dbReference type="SAM" id="Phobius"/>
    </source>
</evidence>
<keyword evidence="3" id="KW-1185">Reference proteome</keyword>
<name>V4UUR1_CITCL</name>
<dbReference type="KEGG" id="cic:CICLE_v10010831mg"/>
<feature type="transmembrane region" description="Helical" evidence="1">
    <location>
        <begin position="41"/>
        <end position="64"/>
    </location>
</feature>
<organism evidence="2 3">
    <name type="scientific">Citrus clementina</name>
    <name type="common">Clementine</name>
    <name type="synonym">Citrus deliciosa x Citrus sinensis</name>
    <dbReference type="NCBI Taxonomy" id="85681"/>
    <lineage>
        <taxon>Eukaryota</taxon>
        <taxon>Viridiplantae</taxon>
        <taxon>Streptophyta</taxon>
        <taxon>Embryophyta</taxon>
        <taxon>Tracheophyta</taxon>
        <taxon>Spermatophyta</taxon>
        <taxon>Magnoliopsida</taxon>
        <taxon>eudicotyledons</taxon>
        <taxon>Gunneridae</taxon>
        <taxon>Pentapetalae</taxon>
        <taxon>rosids</taxon>
        <taxon>malvids</taxon>
        <taxon>Sapindales</taxon>
        <taxon>Rutaceae</taxon>
        <taxon>Aurantioideae</taxon>
        <taxon>Citrus</taxon>
    </lineage>
</organism>
<dbReference type="Gramene" id="ESR66366">
    <property type="protein sequence ID" value="ESR66366"/>
    <property type="gene ID" value="CICLE_v10010831mg"/>
</dbReference>
<feature type="transmembrane region" description="Helical" evidence="1">
    <location>
        <begin position="12"/>
        <end position="29"/>
    </location>
</feature>
<sequence length="71" mass="8397">MHVANKVRSKNMWKECMVTFYFGFVYLYVDDHVEMQSMEVAIFRSLSFSLDAPAVSFFFHYVAFKDDCTFA</sequence>
<keyword evidence="1" id="KW-0812">Transmembrane</keyword>
<keyword evidence="1" id="KW-1133">Transmembrane helix</keyword>
<evidence type="ECO:0000313" key="2">
    <source>
        <dbReference type="EMBL" id="ESR66366.1"/>
    </source>
</evidence>
<proteinExistence type="predicted"/>
<dbReference type="AlphaFoldDB" id="V4UUR1"/>
<accession>V4UUR1</accession>
<dbReference type="EMBL" id="KI535697">
    <property type="protein sequence ID" value="ESR66366.1"/>
    <property type="molecule type" value="Genomic_DNA"/>
</dbReference>
<evidence type="ECO:0000313" key="3">
    <source>
        <dbReference type="Proteomes" id="UP000030687"/>
    </source>
</evidence>
<protein>
    <submittedName>
        <fullName evidence="2">Uncharacterized protein</fullName>
    </submittedName>
</protein>
<keyword evidence="1" id="KW-0472">Membrane</keyword>
<gene>
    <name evidence="2" type="ORF">CICLE_v10010831mg</name>
</gene>
<reference evidence="2 3" key="1">
    <citation type="submission" date="2013-10" db="EMBL/GenBank/DDBJ databases">
        <authorList>
            <consortium name="International Citrus Genome Consortium"/>
            <person name="Jenkins J."/>
            <person name="Schmutz J."/>
            <person name="Prochnik S."/>
            <person name="Rokhsar D."/>
            <person name="Gmitter F."/>
            <person name="Ollitrault P."/>
            <person name="Machado M."/>
            <person name="Talon M."/>
            <person name="Wincker P."/>
            <person name="Jaillon O."/>
            <person name="Morgante M."/>
        </authorList>
    </citation>
    <scope>NUCLEOTIDE SEQUENCE</scope>
    <source>
        <strain evidence="3">cv. Clemenules</strain>
    </source>
</reference>